<dbReference type="AlphaFoldDB" id="A0A316V465"/>
<reference evidence="1 2" key="1">
    <citation type="journal article" date="2018" name="Mol. Biol. Evol.">
        <title>Broad Genomic Sampling Reveals a Smut Pathogenic Ancestry of the Fungal Clade Ustilaginomycotina.</title>
        <authorList>
            <person name="Kijpornyongpan T."/>
            <person name="Mondo S.J."/>
            <person name="Barry K."/>
            <person name="Sandor L."/>
            <person name="Lee J."/>
            <person name="Lipzen A."/>
            <person name="Pangilinan J."/>
            <person name="LaButti K."/>
            <person name="Hainaut M."/>
            <person name="Henrissat B."/>
            <person name="Grigoriev I.V."/>
            <person name="Spatafora J.W."/>
            <person name="Aime M.C."/>
        </authorList>
    </citation>
    <scope>NUCLEOTIDE SEQUENCE [LARGE SCALE GENOMIC DNA]</scope>
    <source>
        <strain evidence="1 2">MCA 5214</strain>
    </source>
</reference>
<keyword evidence="2" id="KW-1185">Reference proteome</keyword>
<gene>
    <name evidence="1" type="ORF">BDZ90DRAFT_230011</name>
</gene>
<name>A0A316V465_9BASI</name>
<sequence>MTVDGQRARGRQMGRSHLQVERFGSLLTAEALLLVGWPVSRATSLLSIDKMEHQRHPHSISLPNSLLSRQAGIADPSPPRREVSCALSLMWSVVARGQSTDRVEKVVEPGLAGGVGGLVLHVELNSRSYRLRVQTMMMMVVVI</sequence>
<feature type="non-terminal residue" evidence="1">
    <location>
        <position position="143"/>
    </location>
</feature>
<accession>A0A316V465</accession>
<evidence type="ECO:0000313" key="1">
    <source>
        <dbReference type="EMBL" id="PWN31013.1"/>
    </source>
</evidence>
<dbReference type="Proteomes" id="UP000245884">
    <property type="component" value="Unassembled WGS sequence"/>
</dbReference>
<protein>
    <submittedName>
        <fullName evidence="1">Uncharacterized protein</fullName>
    </submittedName>
</protein>
<evidence type="ECO:0000313" key="2">
    <source>
        <dbReference type="Proteomes" id="UP000245884"/>
    </source>
</evidence>
<organism evidence="1 2">
    <name type="scientific">Jaminaea rosea</name>
    <dbReference type="NCBI Taxonomy" id="1569628"/>
    <lineage>
        <taxon>Eukaryota</taxon>
        <taxon>Fungi</taxon>
        <taxon>Dikarya</taxon>
        <taxon>Basidiomycota</taxon>
        <taxon>Ustilaginomycotina</taxon>
        <taxon>Exobasidiomycetes</taxon>
        <taxon>Microstromatales</taxon>
        <taxon>Microstromatales incertae sedis</taxon>
        <taxon>Jaminaea</taxon>
    </lineage>
</organism>
<dbReference type="GeneID" id="37027133"/>
<proteinExistence type="predicted"/>
<dbReference type="EMBL" id="KZ819662">
    <property type="protein sequence ID" value="PWN31013.1"/>
    <property type="molecule type" value="Genomic_DNA"/>
</dbReference>
<dbReference type="RefSeq" id="XP_025365625.1">
    <property type="nucleotide sequence ID" value="XM_025505310.1"/>
</dbReference>